<reference evidence="2 3" key="1">
    <citation type="submission" date="2019-04" db="EMBL/GenBank/DDBJ databases">
        <title>Microbes associate with the intestines of laboratory mice.</title>
        <authorList>
            <person name="Navarre W."/>
            <person name="Wong E."/>
            <person name="Huang K."/>
            <person name="Tropini C."/>
            <person name="Ng K."/>
            <person name="Yu B."/>
        </authorList>
    </citation>
    <scope>NUCLEOTIDE SEQUENCE [LARGE SCALE GENOMIC DNA]</scope>
    <source>
        <strain evidence="2 3">NM50_B9-20</strain>
    </source>
</reference>
<keyword evidence="3" id="KW-1185">Reference proteome</keyword>
<feature type="region of interest" description="Disordered" evidence="1">
    <location>
        <begin position="1"/>
        <end position="92"/>
    </location>
</feature>
<dbReference type="Proteomes" id="UP000306888">
    <property type="component" value="Unassembled WGS sequence"/>
</dbReference>
<name>A0A4S2DJ80_9CLOT</name>
<sequence length="344" mass="39462">MNYNDDDSINNPDINDFKAPSESRIPNFPGQPPVFPGQFPTPPGQSPNAPGQFPNVPGGSNLNIGPPPNFTPQKNSPGVQSLNQGGPQTKAVSPGSISFCLFRFTYIWERRGRSYWAYLLNVDRRSVSGLRWFRNTWVFFGLDLRQIDSFVCFRNSDTILDTDELRENSSENDSIDTNSSHNNRLLFSRKEYSTNNVKNTYVRVLKNIDISEEKNEYITSYIGEVDDNELTIKIPTKLHRNTSYRIVLEIKYPEKFSESLVGDFNKCANEAAENVLDILDEFREDSRAFTPLDVFSNSTKNIGKTIKSFSEEFHKKLKNFKLPREITRQIEFKISEEKVKSPWV</sequence>
<protein>
    <submittedName>
        <fullName evidence="2">Uncharacterized protein</fullName>
    </submittedName>
</protein>
<dbReference type="RefSeq" id="WP_136007862.1">
    <property type="nucleotide sequence ID" value="NZ_SRYR01000010.1"/>
</dbReference>
<accession>A0A4S2DJ80</accession>
<dbReference type="EMBL" id="SRYR01000010">
    <property type="protein sequence ID" value="TGY40973.1"/>
    <property type="molecule type" value="Genomic_DNA"/>
</dbReference>
<dbReference type="OrthoDB" id="2068061at2"/>
<evidence type="ECO:0000313" key="3">
    <source>
        <dbReference type="Proteomes" id="UP000306888"/>
    </source>
</evidence>
<comment type="caution">
    <text evidence="2">The sequence shown here is derived from an EMBL/GenBank/DDBJ whole genome shotgun (WGS) entry which is preliminary data.</text>
</comment>
<gene>
    <name evidence="2" type="ORF">E5347_14045</name>
</gene>
<dbReference type="AlphaFoldDB" id="A0A4S2DJ80"/>
<feature type="compositionally biased region" description="Polar residues" evidence="1">
    <location>
        <begin position="71"/>
        <end position="91"/>
    </location>
</feature>
<proteinExistence type="predicted"/>
<evidence type="ECO:0000256" key="1">
    <source>
        <dbReference type="SAM" id="MobiDB-lite"/>
    </source>
</evidence>
<feature type="compositionally biased region" description="Pro residues" evidence="1">
    <location>
        <begin position="29"/>
        <end position="45"/>
    </location>
</feature>
<evidence type="ECO:0000313" key="2">
    <source>
        <dbReference type="EMBL" id="TGY40973.1"/>
    </source>
</evidence>
<organism evidence="2 3">
    <name type="scientific">Clostridium sartagoforme</name>
    <dbReference type="NCBI Taxonomy" id="84031"/>
    <lineage>
        <taxon>Bacteria</taxon>
        <taxon>Bacillati</taxon>
        <taxon>Bacillota</taxon>
        <taxon>Clostridia</taxon>
        <taxon>Eubacteriales</taxon>
        <taxon>Clostridiaceae</taxon>
        <taxon>Clostridium</taxon>
    </lineage>
</organism>